<dbReference type="GO" id="GO:0003677">
    <property type="term" value="F:DNA binding"/>
    <property type="evidence" value="ECO:0007669"/>
    <property type="project" value="UniProtKB-KW"/>
</dbReference>
<dbReference type="Proteomes" id="UP000070371">
    <property type="component" value="Chromosome"/>
</dbReference>
<dbReference type="PANTHER" id="PTHR44688:SF25">
    <property type="entry name" value="HTH LUXR-TYPE DOMAIN-CONTAINING PROTEIN"/>
    <property type="match status" value="1"/>
</dbReference>
<dbReference type="SUPFAM" id="SSF46894">
    <property type="entry name" value="C-terminal effector domain of the bipartite response regulators"/>
    <property type="match status" value="1"/>
</dbReference>
<dbReference type="PRINTS" id="PR00038">
    <property type="entry name" value="HTHLUXR"/>
</dbReference>
<dbReference type="STRING" id="1579316.RC74_12325"/>
<keyword evidence="6" id="KW-1185">Reference proteome</keyword>
<dbReference type="Gene3D" id="3.30.450.80">
    <property type="entry name" value="Transcription factor LuxR-like, autoinducer-binding domain"/>
    <property type="match status" value="1"/>
</dbReference>
<dbReference type="CDD" id="cd06170">
    <property type="entry name" value="LuxR_C_like"/>
    <property type="match status" value="1"/>
</dbReference>
<accession>A0A126V0T3</accession>
<dbReference type="Pfam" id="PF03472">
    <property type="entry name" value="Autoind_bind"/>
    <property type="match status" value="1"/>
</dbReference>
<feature type="domain" description="HTH luxR-type" evidence="4">
    <location>
        <begin position="170"/>
        <end position="235"/>
    </location>
</feature>
<dbReference type="SMART" id="SM00421">
    <property type="entry name" value="HTH_LUXR"/>
    <property type="match status" value="1"/>
</dbReference>
<dbReference type="EMBL" id="CP014327">
    <property type="protein sequence ID" value="AML51948.1"/>
    <property type="molecule type" value="Genomic_DNA"/>
</dbReference>
<dbReference type="RefSeq" id="WP_052274910.1">
    <property type="nucleotide sequence ID" value="NZ_CP014327.1"/>
</dbReference>
<dbReference type="OrthoDB" id="3170288at2"/>
<dbReference type="InterPro" id="IPR000792">
    <property type="entry name" value="Tscrpt_reg_LuxR_C"/>
</dbReference>
<evidence type="ECO:0000256" key="2">
    <source>
        <dbReference type="ARBA" id="ARBA00023125"/>
    </source>
</evidence>
<name>A0A126V0T3_9RHOB</name>
<dbReference type="InterPro" id="IPR016032">
    <property type="entry name" value="Sig_transdc_resp-reg_C-effctor"/>
</dbReference>
<dbReference type="KEGG" id="hat:RC74_12325"/>
<dbReference type="GO" id="GO:0006355">
    <property type="term" value="P:regulation of DNA-templated transcription"/>
    <property type="evidence" value="ECO:0007669"/>
    <property type="project" value="InterPro"/>
</dbReference>
<evidence type="ECO:0000313" key="5">
    <source>
        <dbReference type="EMBL" id="AML51948.1"/>
    </source>
</evidence>
<reference evidence="5 6" key="1">
    <citation type="submission" date="2016-02" db="EMBL/GenBank/DDBJ databases">
        <title>Complete genome sequence of Halocynthiibacter arcticus PAMC 20958t from arctic marine sediment.</title>
        <authorList>
            <person name="Lee Y.M."/>
            <person name="Baek K."/>
            <person name="Lee H.K."/>
            <person name="Shin S.C."/>
        </authorList>
    </citation>
    <scope>NUCLEOTIDE SEQUENCE [LARGE SCALE GENOMIC DNA]</scope>
    <source>
        <strain evidence="5">PAMC 20958</strain>
    </source>
</reference>
<dbReference type="PROSITE" id="PS50043">
    <property type="entry name" value="HTH_LUXR_2"/>
    <property type="match status" value="1"/>
</dbReference>
<dbReference type="Gene3D" id="1.10.10.10">
    <property type="entry name" value="Winged helix-like DNA-binding domain superfamily/Winged helix DNA-binding domain"/>
    <property type="match status" value="1"/>
</dbReference>
<evidence type="ECO:0000256" key="3">
    <source>
        <dbReference type="ARBA" id="ARBA00023163"/>
    </source>
</evidence>
<evidence type="ECO:0000256" key="1">
    <source>
        <dbReference type="ARBA" id="ARBA00023015"/>
    </source>
</evidence>
<dbReference type="PANTHER" id="PTHR44688">
    <property type="entry name" value="DNA-BINDING TRANSCRIPTIONAL ACTIVATOR DEVR_DOSR"/>
    <property type="match status" value="1"/>
</dbReference>
<dbReference type="InterPro" id="IPR036388">
    <property type="entry name" value="WH-like_DNA-bd_sf"/>
</dbReference>
<dbReference type="InterPro" id="IPR005143">
    <property type="entry name" value="TF_LuxR_autoind-bd_dom"/>
</dbReference>
<dbReference type="Pfam" id="PF00196">
    <property type="entry name" value="GerE"/>
    <property type="match status" value="1"/>
</dbReference>
<keyword evidence="1" id="KW-0805">Transcription regulation</keyword>
<proteinExistence type="predicted"/>
<gene>
    <name evidence="5" type="ORF">RC74_12325</name>
</gene>
<dbReference type="InterPro" id="IPR036693">
    <property type="entry name" value="TF_LuxR_autoind-bd_dom_sf"/>
</dbReference>
<dbReference type="SUPFAM" id="SSF75516">
    <property type="entry name" value="Pheromone-binding domain of LuxR-like quorum-sensing transcription factors"/>
    <property type="match status" value="1"/>
</dbReference>
<sequence>MSLIRSLADTMDAGSTPLQIWKSAIECLPQFGLSKVIFMDLSQRDTPLILTNACDTWANRYRHAVLAGLDPFARNCLTGTTTQTTGIGHFEDHEHLTQVELDQIAQGSASLGVRTGMSVTIRPDINGAGVGLNLMTDYNRADFSQLRAEHEDTWRAWCQLLYAGLNAQSAKNQPLTLTKKQLDCLAYFSDGLRTSEVAYKMGLSESTVELHVRNARLSLNARTRDQAVAIAVRAKFI</sequence>
<protein>
    <recommendedName>
        <fullName evidence="4">HTH luxR-type domain-containing protein</fullName>
    </recommendedName>
</protein>
<evidence type="ECO:0000313" key="6">
    <source>
        <dbReference type="Proteomes" id="UP000070371"/>
    </source>
</evidence>
<keyword evidence="2" id="KW-0238">DNA-binding</keyword>
<dbReference type="AlphaFoldDB" id="A0A126V0T3"/>
<keyword evidence="3" id="KW-0804">Transcription</keyword>
<organism evidence="5 6">
    <name type="scientific">Falsihalocynthiibacter arcticus</name>
    <dbReference type="NCBI Taxonomy" id="1579316"/>
    <lineage>
        <taxon>Bacteria</taxon>
        <taxon>Pseudomonadati</taxon>
        <taxon>Pseudomonadota</taxon>
        <taxon>Alphaproteobacteria</taxon>
        <taxon>Rhodobacterales</taxon>
        <taxon>Roseobacteraceae</taxon>
        <taxon>Falsihalocynthiibacter</taxon>
    </lineage>
</organism>
<evidence type="ECO:0000259" key="4">
    <source>
        <dbReference type="PROSITE" id="PS50043"/>
    </source>
</evidence>